<sequence length="167" mass="18422">MNAIDARPSWERSSRVRSQFHSRHKVSKHLPEGDGCRTARHEFSGRLRAITAASEGTVLFHCSVGKDRTGIIAAILLAIADVDDKTITEDYALTGRVAGRSIERLREQSLRGGADPALIELVLASEPQIMRSTLEHITRIYGGVPFYAARIGLSDDEIEKLCQRILG</sequence>
<dbReference type="Proteomes" id="UP001172630">
    <property type="component" value="Unassembled WGS sequence"/>
</dbReference>
<dbReference type="RefSeq" id="WP_285883279.1">
    <property type="nucleotide sequence ID" value="NZ_JARFYN010000056.1"/>
</dbReference>
<feature type="domain" description="Tyrosine specific protein phosphatases" evidence="1">
    <location>
        <begin position="41"/>
        <end position="83"/>
    </location>
</feature>
<dbReference type="InterPro" id="IPR000387">
    <property type="entry name" value="Tyr_Pase_dom"/>
</dbReference>
<proteinExistence type="predicted"/>
<evidence type="ECO:0000259" key="1">
    <source>
        <dbReference type="PROSITE" id="PS50056"/>
    </source>
</evidence>
<keyword evidence="3" id="KW-1185">Reference proteome</keyword>
<gene>
    <name evidence="2" type="ORF">PY650_29470</name>
</gene>
<comment type="caution">
    <text evidence="2">The sequence shown here is derived from an EMBL/GenBank/DDBJ whole genome shotgun (WGS) entry which is preliminary data.</text>
</comment>
<protein>
    <submittedName>
        <fullName evidence="2">Tyrosine-protein phosphatase</fullName>
    </submittedName>
</protein>
<dbReference type="EMBL" id="JARFYN010000056">
    <property type="protein sequence ID" value="MDL2409681.1"/>
    <property type="molecule type" value="Genomic_DNA"/>
</dbReference>
<evidence type="ECO:0000313" key="3">
    <source>
        <dbReference type="Proteomes" id="UP001172630"/>
    </source>
</evidence>
<dbReference type="PROSITE" id="PS00383">
    <property type="entry name" value="TYR_PHOSPHATASE_1"/>
    <property type="match status" value="1"/>
</dbReference>
<organism evidence="2 3">
    <name type="scientific">Rhizobium calliandrae</name>
    <dbReference type="NCBI Taxonomy" id="1312182"/>
    <lineage>
        <taxon>Bacteria</taxon>
        <taxon>Pseudomonadati</taxon>
        <taxon>Pseudomonadota</taxon>
        <taxon>Alphaproteobacteria</taxon>
        <taxon>Hyphomicrobiales</taxon>
        <taxon>Rhizobiaceae</taxon>
        <taxon>Rhizobium/Agrobacterium group</taxon>
        <taxon>Rhizobium</taxon>
    </lineage>
</organism>
<dbReference type="Gene3D" id="3.90.190.10">
    <property type="entry name" value="Protein tyrosine phosphatase superfamily"/>
    <property type="match status" value="1"/>
</dbReference>
<dbReference type="InterPro" id="IPR026893">
    <property type="entry name" value="Tyr/Ser_Pase_IphP-type"/>
</dbReference>
<name>A0ABT7KM14_9HYPH</name>
<dbReference type="Pfam" id="PF13350">
    <property type="entry name" value="Y_phosphatase3"/>
    <property type="match status" value="1"/>
</dbReference>
<reference evidence="2" key="1">
    <citation type="submission" date="2023-06" db="EMBL/GenBank/DDBJ databases">
        <title>Phylogenetic Diversity of Rhizobium strains.</title>
        <authorList>
            <person name="Moura F.T."/>
            <person name="Helene L.C.F."/>
            <person name="Hungria M."/>
        </authorList>
    </citation>
    <scope>NUCLEOTIDE SEQUENCE</scope>
    <source>
        <strain evidence="2">CCGE524</strain>
    </source>
</reference>
<evidence type="ECO:0000313" key="2">
    <source>
        <dbReference type="EMBL" id="MDL2409681.1"/>
    </source>
</evidence>
<dbReference type="InterPro" id="IPR016130">
    <property type="entry name" value="Tyr_Pase_AS"/>
</dbReference>
<dbReference type="InterPro" id="IPR029021">
    <property type="entry name" value="Prot-tyrosine_phosphatase-like"/>
</dbReference>
<dbReference type="SUPFAM" id="SSF52799">
    <property type="entry name" value="(Phosphotyrosine protein) phosphatases II"/>
    <property type="match status" value="1"/>
</dbReference>
<dbReference type="PROSITE" id="PS50056">
    <property type="entry name" value="TYR_PHOSPHATASE_2"/>
    <property type="match status" value="1"/>
</dbReference>
<accession>A0ABT7KM14</accession>